<accession>K5Y2Q4</accession>
<gene>
    <name evidence="2" type="ORF">AGABI1DRAFT_112264</name>
</gene>
<dbReference type="HOGENOM" id="CLU_2497363_0_0_1"/>
<name>K5Y2Q4_AGABU</name>
<evidence type="ECO:0000313" key="3">
    <source>
        <dbReference type="Proteomes" id="UP000008493"/>
    </source>
</evidence>
<dbReference type="EMBL" id="JH971387">
    <property type="protein sequence ID" value="EKM82160.1"/>
    <property type="molecule type" value="Genomic_DNA"/>
</dbReference>
<organism evidence="2 3">
    <name type="scientific">Agaricus bisporus var. burnettii (strain JB137-S8 / ATCC MYA-4627 / FGSC 10392)</name>
    <name type="common">White button mushroom</name>
    <dbReference type="NCBI Taxonomy" id="597362"/>
    <lineage>
        <taxon>Eukaryota</taxon>
        <taxon>Fungi</taxon>
        <taxon>Dikarya</taxon>
        <taxon>Basidiomycota</taxon>
        <taxon>Agaricomycotina</taxon>
        <taxon>Agaricomycetes</taxon>
        <taxon>Agaricomycetidae</taxon>
        <taxon>Agaricales</taxon>
        <taxon>Agaricineae</taxon>
        <taxon>Agaricaceae</taxon>
        <taxon>Agaricus</taxon>
    </lineage>
</organism>
<feature type="region of interest" description="Disordered" evidence="1">
    <location>
        <begin position="1"/>
        <end position="25"/>
    </location>
</feature>
<dbReference type="InParanoid" id="K5Y2Q4"/>
<dbReference type="AlphaFoldDB" id="K5Y2Q4"/>
<dbReference type="KEGG" id="abp:AGABI1DRAFT112264"/>
<evidence type="ECO:0000313" key="2">
    <source>
        <dbReference type="EMBL" id="EKM82160.1"/>
    </source>
</evidence>
<keyword evidence="3" id="KW-1185">Reference proteome</keyword>
<proteinExistence type="predicted"/>
<dbReference type="Proteomes" id="UP000008493">
    <property type="component" value="Unassembled WGS sequence"/>
</dbReference>
<protein>
    <submittedName>
        <fullName evidence="2">Uncharacterized protein</fullName>
    </submittedName>
</protein>
<reference evidence="3" key="1">
    <citation type="journal article" date="2012" name="Proc. Natl. Acad. Sci. U.S.A.">
        <title>Genome sequence of the button mushroom Agaricus bisporus reveals mechanisms governing adaptation to a humic-rich ecological niche.</title>
        <authorList>
            <person name="Morin E."/>
            <person name="Kohler A."/>
            <person name="Baker A.R."/>
            <person name="Foulongne-Oriol M."/>
            <person name="Lombard V."/>
            <person name="Nagy L.G."/>
            <person name="Ohm R.A."/>
            <person name="Patyshakuliyeva A."/>
            <person name="Brun A."/>
            <person name="Aerts A.L."/>
            <person name="Bailey A.M."/>
            <person name="Billette C."/>
            <person name="Coutinho P.M."/>
            <person name="Deakin G."/>
            <person name="Doddapaneni H."/>
            <person name="Floudas D."/>
            <person name="Grimwood J."/>
            <person name="Hilden K."/>
            <person name="Kuees U."/>
            <person name="LaButti K.M."/>
            <person name="Lapidus A."/>
            <person name="Lindquist E.A."/>
            <person name="Lucas S.M."/>
            <person name="Murat C."/>
            <person name="Riley R.W."/>
            <person name="Salamov A.A."/>
            <person name="Schmutz J."/>
            <person name="Subramanian V."/>
            <person name="Woesten H.A.B."/>
            <person name="Xu J."/>
            <person name="Eastwood D.C."/>
            <person name="Foster G.D."/>
            <person name="Sonnenberg A.S."/>
            <person name="Cullen D."/>
            <person name="de Vries R.P."/>
            <person name="Lundell T."/>
            <person name="Hibbett D.S."/>
            <person name="Henrissat B."/>
            <person name="Burton K.S."/>
            <person name="Kerrigan R.W."/>
            <person name="Challen M.P."/>
            <person name="Grigoriev I.V."/>
            <person name="Martin F."/>
        </authorList>
    </citation>
    <scope>NUCLEOTIDE SEQUENCE [LARGE SCALE GENOMIC DNA]</scope>
    <source>
        <strain evidence="3">JB137-S8 / ATCC MYA-4627 / FGSC 10392</strain>
    </source>
</reference>
<sequence length="86" mass="9286">MKGNQINIIRTHPIPSHKQHPTLSTSSLRVVTRFATAKSKGSIVITRVEHCQSCCSSSVGPDFQAMTCSSPNDVPMRQGRYGSNAG</sequence>
<evidence type="ECO:0000256" key="1">
    <source>
        <dbReference type="SAM" id="MobiDB-lite"/>
    </source>
</evidence>
<dbReference type="GeneID" id="18823571"/>
<dbReference type="RefSeq" id="XP_007327879.1">
    <property type="nucleotide sequence ID" value="XM_007327817.1"/>
</dbReference>